<name>M3FMQ4_9LEPT</name>
<evidence type="ECO:0000313" key="1">
    <source>
        <dbReference type="EMBL" id="EMF81632.1"/>
    </source>
</evidence>
<reference evidence="1 2" key="1">
    <citation type="submission" date="2013-01" db="EMBL/GenBank/DDBJ databases">
        <authorList>
            <person name="Harkins D.M."/>
            <person name="Durkin A.S."/>
            <person name="Brinkac L.M."/>
            <person name="Haft D.H."/>
            <person name="Selengut J.D."/>
            <person name="Sanka R."/>
            <person name="DePew J."/>
            <person name="Purushe J."/>
            <person name="Tulsiani S.M."/>
            <person name="Graham G.C."/>
            <person name="Burns M.-A."/>
            <person name="Dohnt M.F."/>
            <person name="Smythe L.D."/>
            <person name="McKay D.B."/>
            <person name="Craig S.B."/>
            <person name="Vinetz J.M."/>
            <person name="Sutton G.G."/>
            <person name="Nierman W.C."/>
            <person name="Fouts D.E."/>
        </authorList>
    </citation>
    <scope>NUCLEOTIDE SEQUENCE [LARGE SCALE GENOMIC DNA]</scope>
    <source>
        <strain evidence="1 2">LT2116</strain>
    </source>
</reference>
<gene>
    <name evidence="1" type="ORF">LEP1GSC188_2312</name>
</gene>
<dbReference type="Proteomes" id="UP000011770">
    <property type="component" value="Unassembled WGS sequence"/>
</dbReference>
<evidence type="ECO:0000313" key="2">
    <source>
        <dbReference type="Proteomes" id="UP000011770"/>
    </source>
</evidence>
<dbReference type="AlphaFoldDB" id="M3FMQ4"/>
<organism evidence="1 2">
    <name type="scientific">Leptospira weilii serovar Topaz str. LT2116</name>
    <dbReference type="NCBI Taxonomy" id="1088540"/>
    <lineage>
        <taxon>Bacteria</taxon>
        <taxon>Pseudomonadati</taxon>
        <taxon>Spirochaetota</taxon>
        <taxon>Spirochaetia</taxon>
        <taxon>Leptospirales</taxon>
        <taxon>Leptospiraceae</taxon>
        <taxon>Leptospira</taxon>
    </lineage>
</organism>
<dbReference type="EMBL" id="AHOR02000031">
    <property type="protein sequence ID" value="EMF81632.1"/>
    <property type="molecule type" value="Genomic_DNA"/>
</dbReference>
<comment type="caution">
    <text evidence="1">The sequence shown here is derived from an EMBL/GenBank/DDBJ whole genome shotgun (WGS) entry which is preliminary data.</text>
</comment>
<proteinExistence type="predicted"/>
<accession>M3FMQ4</accession>
<sequence>MNFFYAFSQISDIRVIFLDLGKIFFFGSEFRIEKASSYFLLFPVFFQQILLL</sequence>
<protein>
    <submittedName>
        <fullName evidence="1">Uncharacterized protein</fullName>
    </submittedName>
</protein>